<proteinExistence type="predicted"/>
<dbReference type="InterPro" id="IPR000253">
    <property type="entry name" value="FHA_dom"/>
</dbReference>
<dbReference type="GO" id="GO:0031011">
    <property type="term" value="C:Ino80 complex"/>
    <property type="evidence" value="ECO:0007669"/>
    <property type="project" value="InterPro"/>
</dbReference>
<name>A0A9Q0M6K6_BLOTA</name>
<dbReference type="InterPro" id="IPR025999">
    <property type="entry name" value="MCRS_N"/>
</dbReference>
<dbReference type="AlphaFoldDB" id="A0A9Q0M6K6"/>
<dbReference type="Proteomes" id="UP001142055">
    <property type="component" value="Chromosome 3"/>
</dbReference>
<feature type="compositionally biased region" description="Polar residues" evidence="1">
    <location>
        <begin position="42"/>
        <end position="70"/>
    </location>
</feature>
<dbReference type="InterPro" id="IPR037912">
    <property type="entry name" value="MCRS1"/>
</dbReference>
<reference evidence="3" key="1">
    <citation type="submission" date="2022-12" db="EMBL/GenBank/DDBJ databases">
        <title>Genome assemblies of Blomia tropicalis.</title>
        <authorList>
            <person name="Cui Y."/>
        </authorList>
    </citation>
    <scope>NUCLEOTIDE SEQUENCE</scope>
    <source>
        <tissue evidence="3">Adult mites</tissue>
    </source>
</reference>
<evidence type="ECO:0000259" key="2">
    <source>
        <dbReference type="PROSITE" id="PS50006"/>
    </source>
</evidence>
<dbReference type="EMBL" id="JAPWDV010000003">
    <property type="protein sequence ID" value="KAJ6218300.1"/>
    <property type="molecule type" value="Genomic_DNA"/>
</dbReference>
<protein>
    <recommendedName>
        <fullName evidence="2">FHA domain-containing protein</fullName>
    </recommendedName>
</protein>
<dbReference type="Pfam" id="PF13325">
    <property type="entry name" value="MCRS_N"/>
    <property type="match status" value="1"/>
</dbReference>
<dbReference type="PANTHER" id="PTHR13233:SF0">
    <property type="entry name" value="MICROSPHERULE PROTEIN 1"/>
    <property type="match status" value="1"/>
</dbReference>
<dbReference type="GO" id="GO:0044545">
    <property type="term" value="C:NSL complex"/>
    <property type="evidence" value="ECO:0007669"/>
    <property type="project" value="TreeGrafter"/>
</dbReference>
<organism evidence="3 4">
    <name type="scientific">Blomia tropicalis</name>
    <name type="common">Mite</name>
    <dbReference type="NCBI Taxonomy" id="40697"/>
    <lineage>
        <taxon>Eukaryota</taxon>
        <taxon>Metazoa</taxon>
        <taxon>Ecdysozoa</taxon>
        <taxon>Arthropoda</taxon>
        <taxon>Chelicerata</taxon>
        <taxon>Arachnida</taxon>
        <taxon>Acari</taxon>
        <taxon>Acariformes</taxon>
        <taxon>Sarcoptiformes</taxon>
        <taxon>Astigmata</taxon>
        <taxon>Glycyphagoidea</taxon>
        <taxon>Echimyopodidae</taxon>
        <taxon>Blomia</taxon>
    </lineage>
</organism>
<dbReference type="Pfam" id="PF00498">
    <property type="entry name" value="FHA"/>
    <property type="match status" value="1"/>
</dbReference>
<dbReference type="InterPro" id="IPR008984">
    <property type="entry name" value="SMAD_FHA_dom_sf"/>
</dbReference>
<accession>A0A9Q0M6K6</accession>
<keyword evidence="4" id="KW-1185">Reference proteome</keyword>
<feature type="region of interest" description="Disordered" evidence="1">
    <location>
        <begin position="42"/>
        <end position="113"/>
    </location>
</feature>
<feature type="compositionally biased region" description="Basic residues" evidence="1">
    <location>
        <begin position="78"/>
        <end position="89"/>
    </location>
</feature>
<comment type="caution">
    <text evidence="3">The sequence shown here is derived from an EMBL/GenBank/DDBJ whole genome shotgun (WGS) entry which is preliminary data.</text>
</comment>
<dbReference type="CDD" id="cd22687">
    <property type="entry name" value="FHA_MCRS1"/>
    <property type="match status" value="1"/>
</dbReference>
<sequence length="516" mass="58065">MNQAPSTIPDPLANVVMVTNSTTPTTTTTFITSKRISERIANMQQTPGPSASSTVATDIPRNISTISPNESAEDAAQRRRSSSRSIKRKKFDDELVDSTSYSHAKQKSNDGVGEIVTIPDQEFQSTSVEPVAVPIPMAPKKTKSIPVATTPISNVPITKKKARNKHPLSALKYSERNNYWKPADDLALIINVEQTNDLIKVHKGVKFSCQFSYSDIEARWHALLYDQNVKNLALAATRQLHPDVVSLIKSKALFNDAEESLLRNIESRNAPTLDQLQQLINSNPDVFISSRTPKILLKHWSLLRRYNLLCDQTLQPLPRHESVISFTEIEDIVRSEIIEEMKIPINSQAAATKDVINQEVIGAVRKNMLEIRMLENEIPKFQCMLDSITGIAPSDFDNQTYAVLRGRLVRYLMRSKEITIGRTTQDFTVDVDLSLEGPSTKISRLQAIISLQQTGEFLMYNTGKRPIYIDSKPLLTDTSFQINHNSLIEFSSLKFMFLVNLELISKMRNEVLQVVK</sequence>
<feature type="domain" description="FHA" evidence="2">
    <location>
        <begin position="418"/>
        <end position="474"/>
    </location>
</feature>
<dbReference type="PROSITE" id="PS50006">
    <property type="entry name" value="FHA_DOMAIN"/>
    <property type="match status" value="1"/>
</dbReference>
<dbReference type="GO" id="GO:0002151">
    <property type="term" value="F:G-quadruplex RNA binding"/>
    <property type="evidence" value="ECO:0007669"/>
    <property type="project" value="InterPro"/>
</dbReference>
<evidence type="ECO:0000313" key="4">
    <source>
        <dbReference type="Proteomes" id="UP001142055"/>
    </source>
</evidence>
<dbReference type="Gene3D" id="2.60.200.20">
    <property type="match status" value="1"/>
</dbReference>
<dbReference type="GO" id="GO:0045944">
    <property type="term" value="P:positive regulation of transcription by RNA polymerase II"/>
    <property type="evidence" value="ECO:0007669"/>
    <property type="project" value="TreeGrafter"/>
</dbReference>
<dbReference type="GO" id="GO:0071339">
    <property type="term" value="C:MLL1 complex"/>
    <property type="evidence" value="ECO:0007669"/>
    <property type="project" value="InterPro"/>
</dbReference>
<gene>
    <name evidence="3" type="ORF">RDWZM_009457</name>
</gene>
<dbReference type="PANTHER" id="PTHR13233">
    <property type="entry name" value="MICROSPHERULE PROTEIN 1"/>
    <property type="match status" value="1"/>
</dbReference>
<evidence type="ECO:0000256" key="1">
    <source>
        <dbReference type="SAM" id="MobiDB-lite"/>
    </source>
</evidence>
<dbReference type="SUPFAM" id="SSF49879">
    <property type="entry name" value="SMAD/FHA domain"/>
    <property type="match status" value="1"/>
</dbReference>
<evidence type="ECO:0000313" key="3">
    <source>
        <dbReference type="EMBL" id="KAJ6218300.1"/>
    </source>
</evidence>
<dbReference type="OMA" id="HNTDGFL"/>